<evidence type="ECO:0000313" key="1">
    <source>
        <dbReference type="EMBL" id="STD21081.1"/>
    </source>
</evidence>
<dbReference type="AlphaFoldDB" id="A0A376FCD3"/>
<reference evidence="1 2" key="1">
    <citation type="submission" date="2018-06" db="EMBL/GenBank/DDBJ databases">
        <authorList>
            <consortium name="Pathogen Informatics"/>
            <person name="Doyle S."/>
        </authorList>
    </citation>
    <scope>NUCLEOTIDE SEQUENCE [LARGE SCALE GENOMIC DNA]</scope>
    <source>
        <strain evidence="1 2">NCTC12123</strain>
    </source>
</reference>
<accession>A0A376FCD3</accession>
<dbReference type="PANTHER" id="PTHR35370">
    <property type="entry name" value="CYTOPLASMIC PROTEIN-RELATED-RELATED"/>
    <property type="match status" value="1"/>
</dbReference>
<dbReference type="Pfam" id="PF05947">
    <property type="entry name" value="T6SS_TssF"/>
    <property type="match status" value="1"/>
</dbReference>
<dbReference type="InterPro" id="IPR010272">
    <property type="entry name" value="T6SS_TssF"/>
</dbReference>
<dbReference type="Proteomes" id="UP000255163">
    <property type="component" value="Unassembled WGS sequence"/>
</dbReference>
<dbReference type="EMBL" id="UFYI01000007">
    <property type="protein sequence ID" value="STD21081.1"/>
    <property type="molecule type" value="Genomic_DNA"/>
</dbReference>
<dbReference type="PANTHER" id="PTHR35370:SF1">
    <property type="entry name" value="TYPE VI SECRETION SYSTEM COMPONENT TSSF1"/>
    <property type="match status" value="1"/>
</dbReference>
<proteinExistence type="predicted"/>
<sequence>MLSEHALRYGTRTGYIGSEVFVSLVDEQHAPWQENLRYISAEVLCTSRDLPLMLQQELGQFIMADSMPVKSLTLRKGPTPPRPALAEGFSTWRLISQLQMNYLSLMDSENEDGAAALRQLLGLYANLAETPVARQVEGVRHCVLEPVHRRVPEPGPVVFARGIGITLTVDERAFSGASPWLFGSVMERLFARLVSINSFTEFTPEESAARRDWLLGAAHG</sequence>
<name>A0A376FCD3_ENTAS</name>
<evidence type="ECO:0000313" key="2">
    <source>
        <dbReference type="Proteomes" id="UP000255163"/>
    </source>
</evidence>
<gene>
    <name evidence="1" type="primary">impG_1</name>
    <name evidence="1" type="ORF">NCTC12123_02491</name>
</gene>
<protein>
    <submittedName>
        <fullName evidence="1">Type VI secretion system protein ImpG</fullName>
    </submittedName>
</protein>
<organism evidence="1 2">
    <name type="scientific">Enterobacter asburiae</name>
    <dbReference type="NCBI Taxonomy" id="61645"/>
    <lineage>
        <taxon>Bacteria</taxon>
        <taxon>Pseudomonadati</taxon>
        <taxon>Pseudomonadota</taxon>
        <taxon>Gammaproteobacteria</taxon>
        <taxon>Enterobacterales</taxon>
        <taxon>Enterobacteriaceae</taxon>
        <taxon>Enterobacter</taxon>
        <taxon>Enterobacter cloacae complex</taxon>
    </lineage>
</organism>